<organism evidence="1">
    <name type="scientific">mine drainage metagenome</name>
    <dbReference type="NCBI Taxonomy" id="410659"/>
    <lineage>
        <taxon>unclassified sequences</taxon>
        <taxon>metagenomes</taxon>
        <taxon>ecological metagenomes</taxon>
    </lineage>
</organism>
<dbReference type="EMBL" id="CABR01000155">
    <property type="protein sequence ID" value="CBI11645.1"/>
    <property type="molecule type" value="Genomic_DNA"/>
</dbReference>
<protein>
    <submittedName>
        <fullName evidence="1">Uncharacterized protein</fullName>
    </submittedName>
</protein>
<gene>
    <name evidence="1" type="ORF">CARN7_2482</name>
</gene>
<dbReference type="InterPro" id="IPR029044">
    <property type="entry name" value="Nucleotide-diphossugar_trans"/>
</dbReference>
<accession>E6QWM2</accession>
<sequence>MAHVLYTHCDAGKGDTLIDHWLRSAKLHVDLTDIEIVVIDFGLTETQRAQLRNEGVTLWPARADGRTPNIQYREIAAYLATRPDIDQVVYSDCGDLVFQADITPILKYEKTKMKAVVEPEFNLALHGITLGFGDVRPEWLAEIRKMLGERPTANCGFVVGPREKMASVWATYRTFCHGVALHGTDQLIINYILRRDGFVELERIWNYVTFLNGERFYYDSDRFLCNREGRIPVVHNAGRYDSVRTITGFGYRCGRIRPRAFSESIRLFYRSLNWLHGVFRNRATDDRCRPA</sequence>
<evidence type="ECO:0000313" key="1">
    <source>
        <dbReference type="EMBL" id="CBI11645.1"/>
    </source>
</evidence>
<name>E6QWM2_9ZZZZ</name>
<proteinExistence type="predicted"/>
<dbReference type="Gene3D" id="3.90.550.10">
    <property type="entry name" value="Spore Coat Polysaccharide Biosynthesis Protein SpsA, Chain A"/>
    <property type="match status" value="1"/>
</dbReference>
<dbReference type="SUPFAM" id="SSF53448">
    <property type="entry name" value="Nucleotide-diphospho-sugar transferases"/>
    <property type="match status" value="1"/>
</dbReference>
<reference evidence="1" key="1">
    <citation type="submission" date="2009-10" db="EMBL/GenBank/DDBJ databases">
        <title>Diversity of trophic interactions inside an arsenic-rich microbial ecosystem.</title>
        <authorList>
            <person name="Bertin P.N."/>
            <person name="Heinrich-Salmeron A."/>
            <person name="Pelletier E."/>
            <person name="Goulhen-Chollet F."/>
            <person name="Arsene-Ploetze F."/>
            <person name="Gallien S."/>
            <person name="Calteau A."/>
            <person name="Vallenet D."/>
            <person name="Casiot C."/>
            <person name="Chane-Woon-Ming B."/>
            <person name="Giloteaux L."/>
            <person name="Barakat M."/>
            <person name="Bonnefoy V."/>
            <person name="Bruneel O."/>
            <person name="Chandler M."/>
            <person name="Cleiss J."/>
            <person name="Duran R."/>
            <person name="Elbaz-Poulichet F."/>
            <person name="Fonknechten N."/>
            <person name="Lauga B."/>
            <person name="Mornico D."/>
            <person name="Ortet P."/>
            <person name="Schaeffer C."/>
            <person name="Siguier P."/>
            <person name="Alexander Thil Smith A."/>
            <person name="Van Dorsselaer A."/>
            <person name="Weissenbach J."/>
            <person name="Medigue C."/>
            <person name="Le Paslier D."/>
        </authorList>
    </citation>
    <scope>NUCLEOTIDE SEQUENCE</scope>
</reference>
<comment type="caution">
    <text evidence="1">The sequence shown here is derived from an EMBL/GenBank/DDBJ whole genome shotgun (WGS) entry which is preliminary data.</text>
</comment>
<dbReference type="AlphaFoldDB" id="E6QWM2"/>